<name>A0A8S2BCR5_ARAAE</name>
<sequence length="100" mass="11331">MKSKNSGAGCVPRVKTSSRTAGDREISVTSLTLLDRFREAVLRLIMISAVSKSTSRRHNNKQTPTQKYYNTTDTYHSEAVADCIEFIRTKKAIIHQENDR</sequence>
<gene>
    <name evidence="2" type="ORF">AARE701A_LOCUS22605</name>
</gene>
<reference evidence="2" key="1">
    <citation type="submission" date="2021-01" db="EMBL/GenBank/DDBJ databases">
        <authorList>
            <person name="Bezrukov I."/>
        </authorList>
    </citation>
    <scope>NUCLEOTIDE SEQUENCE</scope>
</reference>
<dbReference type="EMBL" id="LR999458">
    <property type="protein sequence ID" value="CAE6264447.1"/>
    <property type="molecule type" value="Genomic_DNA"/>
</dbReference>
<organism evidence="2 3">
    <name type="scientific">Arabidopsis arenosa</name>
    <name type="common">Sand rock-cress</name>
    <name type="synonym">Cardaminopsis arenosa</name>
    <dbReference type="NCBI Taxonomy" id="38785"/>
    <lineage>
        <taxon>Eukaryota</taxon>
        <taxon>Viridiplantae</taxon>
        <taxon>Streptophyta</taxon>
        <taxon>Embryophyta</taxon>
        <taxon>Tracheophyta</taxon>
        <taxon>Spermatophyta</taxon>
        <taxon>Magnoliopsida</taxon>
        <taxon>eudicotyledons</taxon>
        <taxon>Gunneridae</taxon>
        <taxon>Pentapetalae</taxon>
        <taxon>rosids</taxon>
        <taxon>malvids</taxon>
        <taxon>Brassicales</taxon>
        <taxon>Brassicaceae</taxon>
        <taxon>Camelineae</taxon>
        <taxon>Arabidopsis</taxon>
    </lineage>
</organism>
<dbReference type="AlphaFoldDB" id="A0A8S2BCR5"/>
<dbReference type="Proteomes" id="UP000682877">
    <property type="component" value="Chromosome 8"/>
</dbReference>
<protein>
    <recommendedName>
        <fullName evidence="4">Josephin-like protein</fullName>
    </recommendedName>
</protein>
<evidence type="ECO:0000313" key="2">
    <source>
        <dbReference type="EMBL" id="CAE6264447.1"/>
    </source>
</evidence>
<dbReference type="PANTHER" id="PTHR35111:SF1">
    <property type="entry name" value="OS04G0115900 PROTEIN"/>
    <property type="match status" value="1"/>
</dbReference>
<keyword evidence="3" id="KW-1185">Reference proteome</keyword>
<evidence type="ECO:0000256" key="1">
    <source>
        <dbReference type="SAM" id="MobiDB-lite"/>
    </source>
</evidence>
<feature type="region of interest" description="Disordered" evidence="1">
    <location>
        <begin position="1"/>
        <end position="23"/>
    </location>
</feature>
<accession>A0A8S2BCR5</accession>
<evidence type="ECO:0008006" key="4">
    <source>
        <dbReference type="Google" id="ProtNLM"/>
    </source>
</evidence>
<dbReference type="PANTHER" id="PTHR35111">
    <property type="entry name" value="F10A5.9-RELATED"/>
    <property type="match status" value="1"/>
</dbReference>
<proteinExistence type="predicted"/>
<evidence type="ECO:0000313" key="3">
    <source>
        <dbReference type="Proteomes" id="UP000682877"/>
    </source>
</evidence>